<proteinExistence type="inferred from homology"/>
<dbReference type="SUPFAM" id="SSF48179">
    <property type="entry name" value="6-phosphogluconate dehydrogenase C-terminal domain-like"/>
    <property type="match status" value="1"/>
</dbReference>
<dbReference type="NCBIfam" id="NF004474">
    <property type="entry name" value="PRK05808.1"/>
    <property type="match status" value="1"/>
</dbReference>
<dbReference type="SUPFAM" id="SSF51735">
    <property type="entry name" value="NAD(P)-binding Rossmann-fold domains"/>
    <property type="match status" value="1"/>
</dbReference>
<dbReference type="Pfam" id="PF00725">
    <property type="entry name" value="3HCDH"/>
    <property type="match status" value="1"/>
</dbReference>
<dbReference type="InterPro" id="IPR022694">
    <property type="entry name" value="3-OHacyl-CoA_DH"/>
</dbReference>
<name>A0ABT1CQL1_9HYPH</name>
<feature type="domain" description="3-hydroxyacyl-CoA dehydrogenase NAD binding" evidence="4">
    <location>
        <begin position="8"/>
        <end position="185"/>
    </location>
</feature>
<dbReference type="RefSeq" id="WP_152011360.1">
    <property type="nucleotide sequence ID" value="NZ_CP159480.1"/>
</dbReference>
<dbReference type="GO" id="GO:0008691">
    <property type="term" value="F:3-hydroxybutyryl-CoA dehydrogenase activity"/>
    <property type="evidence" value="ECO:0007669"/>
    <property type="project" value="UniProtKB-EC"/>
</dbReference>
<evidence type="ECO:0000259" key="3">
    <source>
        <dbReference type="Pfam" id="PF00725"/>
    </source>
</evidence>
<gene>
    <name evidence="5" type="ORF">GTW23_09835</name>
</gene>
<dbReference type="EMBL" id="JAAAML010000002">
    <property type="protein sequence ID" value="MCO6408472.1"/>
    <property type="molecule type" value="Genomic_DNA"/>
</dbReference>
<dbReference type="Pfam" id="PF02737">
    <property type="entry name" value="3HCDH_N"/>
    <property type="match status" value="1"/>
</dbReference>
<evidence type="ECO:0000256" key="1">
    <source>
        <dbReference type="ARBA" id="ARBA00009463"/>
    </source>
</evidence>
<dbReference type="PROSITE" id="PS00067">
    <property type="entry name" value="3HCDH"/>
    <property type="match status" value="1"/>
</dbReference>
<dbReference type="InterPro" id="IPR013328">
    <property type="entry name" value="6PGD_dom2"/>
</dbReference>
<organism evidence="5 6">
    <name type="scientific">Hoeflea alexandrii</name>
    <dbReference type="NCBI Taxonomy" id="288436"/>
    <lineage>
        <taxon>Bacteria</taxon>
        <taxon>Pseudomonadati</taxon>
        <taxon>Pseudomonadota</taxon>
        <taxon>Alphaproteobacteria</taxon>
        <taxon>Hyphomicrobiales</taxon>
        <taxon>Rhizobiaceae</taxon>
        <taxon>Hoeflea</taxon>
    </lineage>
</organism>
<dbReference type="Gene3D" id="1.10.1040.10">
    <property type="entry name" value="N-(1-d-carboxylethyl)-l-norvaline Dehydrogenase, domain 2"/>
    <property type="match status" value="1"/>
</dbReference>
<accession>A0ABT1CQL1</accession>
<dbReference type="InterPro" id="IPR008927">
    <property type="entry name" value="6-PGluconate_DH-like_C_sf"/>
</dbReference>
<keyword evidence="6" id="KW-1185">Reference proteome</keyword>
<dbReference type="InterPro" id="IPR006108">
    <property type="entry name" value="3HC_DH_C"/>
</dbReference>
<dbReference type="PANTHER" id="PTHR48075:SF5">
    <property type="entry name" value="3-HYDROXYBUTYRYL-COA DEHYDROGENASE"/>
    <property type="match status" value="1"/>
</dbReference>
<reference evidence="5 6" key="1">
    <citation type="submission" date="2020-01" db="EMBL/GenBank/DDBJ databases">
        <title>Genomes of bacteria type strains.</title>
        <authorList>
            <person name="Chen J."/>
            <person name="Zhu S."/>
            <person name="Yang J."/>
        </authorList>
    </citation>
    <scope>NUCLEOTIDE SEQUENCE [LARGE SCALE GENOMIC DNA]</scope>
    <source>
        <strain evidence="5 6">DSM 16655</strain>
    </source>
</reference>
<dbReference type="PANTHER" id="PTHR48075">
    <property type="entry name" value="3-HYDROXYACYL-COA DEHYDROGENASE FAMILY PROTEIN"/>
    <property type="match status" value="1"/>
</dbReference>
<dbReference type="Proteomes" id="UP001320715">
    <property type="component" value="Unassembled WGS sequence"/>
</dbReference>
<comment type="similarity">
    <text evidence="1">Belongs to the 3-hydroxyacyl-CoA dehydrogenase family.</text>
</comment>
<evidence type="ECO:0000259" key="4">
    <source>
        <dbReference type="Pfam" id="PF02737"/>
    </source>
</evidence>
<evidence type="ECO:0000256" key="2">
    <source>
        <dbReference type="ARBA" id="ARBA00023002"/>
    </source>
</evidence>
<dbReference type="EC" id="1.1.1.157" evidence="5"/>
<dbReference type="Gene3D" id="3.40.50.720">
    <property type="entry name" value="NAD(P)-binding Rossmann-like Domain"/>
    <property type="match status" value="1"/>
</dbReference>
<sequence length="293" mass="31769">MGNQIKSVGIIGAGQMGGGIAHVCAMAGYDVYVHDISADTLQEMLATISGNLARQVASGKTTETEREAALARINFAPDMSGLAAMDLVIEAATEDETVKRKIYQQLCPQLNPEAILATNTSSLSITRLASATDRPERFIGIHFMNPVPVMKLVELVRGIATEDLTFKAARGFIDSLDKTITVTEDFPAFIVNRILLPMINEAIYTLYEGVGTVDAIDTAMRLGANHPMGPLQLADFIGLDTCLSIMQVLHDGLADSKYRPCPLLVKYVEAGWLGRKSGRGFYDYRGETPVPTR</sequence>
<dbReference type="InterPro" id="IPR006180">
    <property type="entry name" value="3-OHacyl-CoA_DH_CS"/>
</dbReference>
<evidence type="ECO:0000313" key="6">
    <source>
        <dbReference type="Proteomes" id="UP001320715"/>
    </source>
</evidence>
<keyword evidence="2 5" id="KW-0560">Oxidoreductase</keyword>
<evidence type="ECO:0000313" key="5">
    <source>
        <dbReference type="EMBL" id="MCO6408472.1"/>
    </source>
</evidence>
<feature type="domain" description="3-hydroxyacyl-CoA dehydrogenase C-terminal" evidence="3">
    <location>
        <begin position="189"/>
        <end position="284"/>
    </location>
</feature>
<dbReference type="InterPro" id="IPR006176">
    <property type="entry name" value="3-OHacyl-CoA_DH_NAD-bd"/>
</dbReference>
<dbReference type="NCBIfam" id="NF005715">
    <property type="entry name" value="PRK07530.1"/>
    <property type="match status" value="1"/>
</dbReference>
<comment type="caution">
    <text evidence="5">The sequence shown here is derived from an EMBL/GenBank/DDBJ whole genome shotgun (WGS) entry which is preliminary data.</text>
</comment>
<dbReference type="PIRSF" id="PIRSF000105">
    <property type="entry name" value="HCDH"/>
    <property type="match status" value="1"/>
</dbReference>
<protein>
    <submittedName>
        <fullName evidence="5">3-hydroxybutyryl-CoA dehydrogenase</fullName>
        <ecNumber evidence="5">1.1.1.157</ecNumber>
    </submittedName>
</protein>
<dbReference type="InterPro" id="IPR036291">
    <property type="entry name" value="NAD(P)-bd_dom_sf"/>
</dbReference>